<reference evidence="1" key="1">
    <citation type="journal article" date="2021" name="Proc. Natl. Acad. Sci. U.S.A.">
        <title>A Catalog of Tens of Thousands of Viruses from Human Metagenomes Reveals Hidden Associations with Chronic Diseases.</title>
        <authorList>
            <person name="Tisza M.J."/>
            <person name="Buck C.B."/>
        </authorList>
    </citation>
    <scope>NUCLEOTIDE SEQUENCE</scope>
    <source>
        <strain evidence="1">Ctzjp2</strain>
    </source>
</reference>
<evidence type="ECO:0000313" key="1">
    <source>
        <dbReference type="EMBL" id="DAE20373.1"/>
    </source>
</evidence>
<accession>A0A8S5QNQ2</accession>
<dbReference type="Pfam" id="PF13730">
    <property type="entry name" value="HTH_36"/>
    <property type="match status" value="1"/>
</dbReference>
<proteinExistence type="predicted"/>
<organism evidence="1">
    <name type="scientific">Siphoviridae sp. ctzjp2</name>
    <dbReference type="NCBI Taxonomy" id="2826532"/>
    <lineage>
        <taxon>Viruses</taxon>
        <taxon>Duplodnaviria</taxon>
        <taxon>Heunggongvirae</taxon>
        <taxon>Uroviricota</taxon>
        <taxon>Caudoviricetes</taxon>
    </lineage>
</organism>
<name>A0A8S5QNQ2_9CAUD</name>
<protein>
    <submittedName>
        <fullName evidence="1">Dna polymerase B</fullName>
    </submittedName>
</protein>
<dbReference type="EMBL" id="BK015693">
    <property type="protein sequence ID" value="DAE20373.1"/>
    <property type="molecule type" value="Genomic_DNA"/>
</dbReference>
<sequence>MKYIQRNTDNNYTQMNNHSAQNAELSLQAKGLLLVLMSNKDDWRPYIEELSKRSKSGRDAHRTAFNELKKAGYIRIYRKSLGRGQGVQTYPLVQDIPITDSYWDYWVSRIEKELSTEVVDN</sequence>